<feature type="domain" description="Transcription factor Iwr1" evidence="3">
    <location>
        <begin position="60"/>
        <end position="128"/>
    </location>
</feature>
<proteinExistence type="inferred from homology"/>
<dbReference type="PANTHER" id="PTHR28063">
    <property type="entry name" value="RNA POLYMERASE II NUCLEAR LOCALIZATION PROTEIN IWR1"/>
    <property type="match status" value="1"/>
</dbReference>
<dbReference type="InterPro" id="IPR013883">
    <property type="entry name" value="TF_Iwr1_dom"/>
</dbReference>
<evidence type="ECO:0000259" key="3">
    <source>
        <dbReference type="Pfam" id="PF08574"/>
    </source>
</evidence>
<dbReference type="PANTHER" id="PTHR28063:SF1">
    <property type="entry name" value="RNA POLYMERASE II NUCLEAR LOCALIZATION PROTEIN IWR1"/>
    <property type="match status" value="1"/>
</dbReference>
<dbReference type="VEuPathDB" id="FungiDB:YALI0_B03212g"/>
<gene>
    <name evidence="4" type="ORF">YALI1_B04759g</name>
</gene>
<feature type="region of interest" description="Disordered" evidence="2">
    <location>
        <begin position="97"/>
        <end position="145"/>
    </location>
</feature>
<dbReference type="VEuPathDB" id="FungiDB:YALI1_B04759g"/>
<comment type="similarity">
    <text evidence="1">Belongs to the IWR1/SLC7A6OS family.</text>
</comment>
<feature type="region of interest" description="Disordered" evidence="2">
    <location>
        <begin position="1"/>
        <end position="56"/>
    </location>
</feature>
<dbReference type="GeneID" id="2907119"/>
<feature type="compositionally biased region" description="Acidic residues" evidence="2">
    <location>
        <begin position="97"/>
        <end position="116"/>
    </location>
</feature>
<name>A0A1D8N698_YARLL</name>
<accession>A0A1D8N698</accession>
<evidence type="ECO:0000313" key="5">
    <source>
        <dbReference type="Proteomes" id="UP000182444"/>
    </source>
</evidence>
<dbReference type="KEGG" id="yli:2907119"/>
<dbReference type="Pfam" id="PF08574">
    <property type="entry name" value="Iwr1"/>
    <property type="match status" value="1"/>
</dbReference>
<evidence type="ECO:0000256" key="1">
    <source>
        <dbReference type="ARBA" id="ARBA00010218"/>
    </source>
</evidence>
<protein>
    <recommendedName>
        <fullName evidence="3">Transcription factor Iwr1 domain-containing protein</fullName>
    </recommendedName>
</protein>
<feature type="compositionally biased region" description="Acidic residues" evidence="2">
    <location>
        <begin position="125"/>
        <end position="137"/>
    </location>
</feature>
<organism evidence="4 5">
    <name type="scientific">Yarrowia lipolytica</name>
    <name type="common">Candida lipolytica</name>
    <dbReference type="NCBI Taxonomy" id="4952"/>
    <lineage>
        <taxon>Eukaryota</taxon>
        <taxon>Fungi</taxon>
        <taxon>Dikarya</taxon>
        <taxon>Ascomycota</taxon>
        <taxon>Saccharomycotina</taxon>
        <taxon>Dipodascomycetes</taxon>
        <taxon>Dipodascales</taxon>
        <taxon>Dipodascales incertae sedis</taxon>
        <taxon>Yarrowia</taxon>
    </lineage>
</organism>
<dbReference type="AlphaFoldDB" id="A0A1D8N698"/>
<dbReference type="Proteomes" id="UP000182444">
    <property type="component" value="Chromosome 1B"/>
</dbReference>
<feature type="compositionally biased region" description="Basic and acidic residues" evidence="2">
    <location>
        <begin position="174"/>
        <end position="186"/>
    </location>
</feature>
<sequence>MVQNYLQMEPSSNSSSAGKTVITPEDLPPAVDEDTEMTSEEASNMKGPLADSLDPDAEVEDYVYDIYYRHRNAATTSYEGQRIGFIVLDADEQLLFNDDDDDSDAAGVTDDEDSNAEDFYRNDYPDDDEVSSIDSEESGVPRFGNEFFDDRFATRNANDDDYFAGDYGPSDDEDQRKPWDKQKSIPEEDEWSEDEDGVERDRLFSELEHYVENR</sequence>
<evidence type="ECO:0000313" key="4">
    <source>
        <dbReference type="EMBL" id="AOW01162.1"/>
    </source>
</evidence>
<feature type="region of interest" description="Disordered" evidence="2">
    <location>
        <begin position="158"/>
        <end position="200"/>
    </location>
</feature>
<reference evidence="4 5" key="1">
    <citation type="journal article" date="2016" name="PLoS ONE">
        <title>Sequence Assembly of Yarrowia lipolytica Strain W29/CLIB89 Shows Transposable Element Diversity.</title>
        <authorList>
            <person name="Magnan C."/>
            <person name="Yu J."/>
            <person name="Chang I."/>
            <person name="Jahn E."/>
            <person name="Kanomata Y."/>
            <person name="Wu J."/>
            <person name="Zeller M."/>
            <person name="Oakes M."/>
            <person name="Baldi P."/>
            <person name="Sandmeyer S."/>
        </authorList>
    </citation>
    <scope>NUCLEOTIDE SEQUENCE [LARGE SCALE GENOMIC DNA]</scope>
    <source>
        <strain evidence="5">CLIB89(W29)</strain>
    </source>
</reference>
<feature type="compositionally biased region" description="Acidic residues" evidence="2">
    <location>
        <begin position="187"/>
        <end position="198"/>
    </location>
</feature>
<feature type="compositionally biased region" description="Polar residues" evidence="2">
    <location>
        <begin position="1"/>
        <end position="18"/>
    </location>
</feature>
<dbReference type="RefSeq" id="XP_500453.4">
    <property type="nucleotide sequence ID" value="XM_500453.4"/>
</dbReference>
<dbReference type="InterPro" id="IPR040150">
    <property type="entry name" value="Iwr1"/>
</dbReference>
<evidence type="ECO:0000256" key="2">
    <source>
        <dbReference type="SAM" id="MobiDB-lite"/>
    </source>
</evidence>
<dbReference type="GO" id="GO:0005737">
    <property type="term" value="C:cytoplasm"/>
    <property type="evidence" value="ECO:0007669"/>
    <property type="project" value="TreeGrafter"/>
</dbReference>
<dbReference type="GO" id="GO:0006606">
    <property type="term" value="P:protein import into nucleus"/>
    <property type="evidence" value="ECO:0007669"/>
    <property type="project" value="InterPro"/>
</dbReference>
<dbReference type="EMBL" id="CP017554">
    <property type="protein sequence ID" value="AOW01162.1"/>
    <property type="molecule type" value="Genomic_DNA"/>
</dbReference>
<feature type="compositionally biased region" description="Acidic residues" evidence="2">
    <location>
        <begin position="159"/>
        <end position="173"/>
    </location>
</feature>